<dbReference type="AlphaFoldDB" id="A0A239E5W8"/>
<organism evidence="2 3">
    <name type="scientific">Granulicella rosea</name>
    <dbReference type="NCBI Taxonomy" id="474952"/>
    <lineage>
        <taxon>Bacteria</taxon>
        <taxon>Pseudomonadati</taxon>
        <taxon>Acidobacteriota</taxon>
        <taxon>Terriglobia</taxon>
        <taxon>Terriglobales</taxon>
        <taxon>Acidobacteriaceae</taxon>
        <taxon>Granulicella</taxon>
    </lineage>
</organism>
<feature type="signal peptide" evidence="1">
    <location>
        <begin position="1"/>
        <end position="18"/>
    </location>
</feature>
<dbReference type="Pfam" id="PF11304">
    <property type="entry name" value="DUF3106"/>
    <property type="match status" value="1"/>
</dbReference>
<dbReference type="InterPro" id="IPR021455">
    <property type="entry name" value="DUF3106"/>
</dbReference>
<gene>
    <name evidence="2" type="ORF">SAMN05421770_101815</name>
</gene>
<dbReference type="EMBL" id="FZOU01000001">
    <property type="protein sequence ID" value="SNS40056.1"/>
    <property type="molecule type" value="Genomic_DNA"/>
</dbReference>
<keyword evidence="3" id="KW-1185">Reference proteome</keyword>
<sequence>MLRAASVAAMLFAVSVVAQPPTKIPPRTMNAHPSKTPQPQHLAEWMDSHRNLSPAAQQQALEHEPGFQSMKPDVQQRMRDRLTELNNMPPAQRQRVLARTQAMEKLTMPQRQQVRGAMQQLGALPEDRRKVVARTFRDMRDMPPNQREAYMNSEWYRGQFNDQERATLSNLMAVEPMLPLTPAVRTAPPVPQR</sequence>
<name>A0A239E5W8_9BACT</name>
<keyword evidence="1" id="KW-0732">Signal</keyword>
<evidence type="ECO:0000256" key="1">
    <source>
        <dbReference type="SAM" id="SignalP"/>
    </source>
</evidence>
<evidence type="ECO:0000313" key="3">
    <source>
        <dbReference type="Proteomes" id="UP000198356"/>
    </source>
</evidence>
<evidence type="ECO:0000313" key="2">
    <source>
        <dbReference type="EMBL" id="SNS40056.1"/>
    </source>
</evidence>
<protein>
    <recommendedName>
        <fullName evidence="4">DUF3106 domain-containing protein</fullName>
    </recommendedName>
</protein>
<proteinExistence type="predicted"/>
<reference evidence="2 3" key="1">
    <citation type="submission" date="2017-06" db="EMBL/GenBank/DDBJ databases">
        <authorList>
            <person name="Kim H.J."/>
            <person name="Triplett B.A."/>
        </authorList>
    </citation>
    <scope>NUCLEOTIDE SEQUENCE [LARGE SCALE GENOMIC DNA]</scope>
    <source>
        <strain evidence="2 3">DSM 18704</strain>
    </source>
</reference>
<accession>A0A239E5W8</accession>
<evidence type="ECO:0008006" key="4">
    <source>
        <dbReference type="Google" id="ProtNLM"/>
    </source>
</evidence>
<dbReference type="Proteomes" id="UP000198356">
    <property type="component" value="Unassembled WGS sequence"/>
</dbReference>
<feature type="chain" id="PRO_5012760198" description="DUF3106 domain-containing protein" evidence="1">
    <location>
        <begin position="19"/>
        <end position="193"/>
    </location>
</feature>